<evidence type="ECO:0000313" key="2">
    <source>
        <dbReference type="Proteomes" id="UP001623041"/>
    </source>
</evidence>
<dbReference type="EMBL" id="JBJHQH010000001">
    <property type="protein sequence ID" value="MFK9089895.1"/>
    <property type="molecule type" value="Genomic_DNA"/>
</dbReference>
<dbReference type="InterPro" id="IPR021415">
    <property type="entry name" value="SAV0927-like"/>
</dbReference>
<proteinExistence type="predicted"/>
<reference evidence="1 2" key="1">
    <citation type="submission" date="2024-11" db="EMBL/GenBank/DDBJ databases">
        <authorList>
            <person name="Lucas J.A."/>
        </authorList>
    </citation>
    <scope>NUCLEOTIDE SEQUENCE [LARGE SCALE GENOMIC DNA]</scope>
    <source>
        <strain evidence="1 2">Z 5.4</strain>
    </source>
</reference>
<dbReference type="RefSeq" id="WP_406578622.1">
    <property type="nucleotide sequence ID" value="NZ_JBJHQH010000001.1"/>
</dbReference>
<name>A0ABW8RC97_9BACI</name>
<accession>A0ABW8RC97</accession>
<organism evidence="1 2">
    <name type="scientific">Bacillus salipaludis</name>
    <dbReference type="NCBI Taxonomy" id="2547811"/>
    <lineage>
        <taxon>Bacteria</taxon>
        <taxon>Bacillati</taxon>
        <taxon>Bacillota</taxon>
        <taxon>Bacilli</taxon>
        <taxon>Bacillales</taxon>
        <taxon>Bacillaceae</taxon>
        <taxon>Bacillus</taxon>
    </lineage>
</organism>
<gene>
    <name evidence="1" type="ORF">ACJEBI_00165</name>
</gene>
<sequence length="96" mass="11520">MKLEILSEEKENQLLHYFCLISNNHRYDLTIGYSNHFYGKAMVTSIQSGKMVLLCQEDTDTDDYWADRLGIEKEDIPEFQEFFRLVLQTRPFQEQY</sequence>
<keyword evidence="2" id="KW-1185">Reference proteome</keyword>
<comment type="caution">
    <text evidence="1">The sequence shown here is derived from an EMBL/GenBank/DDBJ whole genome shotgun (WGS) entry which is preliminary data.</text>
</comment>
<protein>
    <submittedName>
        <fullName evidence="1">SAV0927 family protein</fullName>
    </submittedName>
</protein>
<dbReference type="Proteomes" id="UP001623041">
    <property type="component" value="Unassembled WGS sequence"/>
</dbReference>
<dbReference type="Pfam" id="PF11256">
    <property type="entry name" value="SAV0927-like"/>
    <property type="match status" value="1"/>
</dbReference>
<evidence type="ECO:0000313" key="1">
    <source>
        <dbReference type="EMBL" id="MFK9089895.1"/>
    </source>
</evidence>